<evidence type="ECO:0000256" key="1">
    <source>
        <dbReference type="SAM" id="Phobius"/>
    </source>
</evidence>
<dbReference type="AlphaFoldDB" id="A0A1U7HME4"/>
<feature type="transmembrane region" description="Helical" evidence="1">
    <location>
        <begin position="27"/>
        <end position="47"/>
    </location>
</feature>
<sequence>MAELRLTAMELEFAQENKPSICDRKKVVARLSALGILTGLAMGSWAFETTTSTNQLTDACFASYGKQVGVISFHAMKACLLR</sequence>
<protein>
    <submittedName>
        <fullName evidence="2">Uncharacterized protein</fullName>
    </submittedName>
</protein>
<organism evidence="2 3">
    <name type="scientific">Hydrococcus rivularis NIES-593</name>
    <dbReference type="NCBI Taxonomy" id="1921803"/>
    <lineage>
        <taxon>Bacteria</taxon>
        <taxon>Bacillati</taxon>
        <taxon>Cyanobacteriota</taxon>
        <taxon>Cyanophyceae</taxon>
        <taxon>Pleurocapsales</taxon>
        <taxon>Hydrococcaceae</taxon>
        <taxon>Hydrococcus</taxon>
    </lineage>
</organism>
<keyword evidence="1" id="KW-0812">Transmembrane</keyword>
<gene>
    <name evidence="2" type="ORF">NIES593_05940</name>
</gene>
<name>A0A1U7HME4_9CYAN</name>
<dbReference type="EMBL" id="MRCB01000005">
    <property type="protein sequence ID" value="OKH24763.1"/>
    <property type="molecule type" value="Genomic_DNA"/>
</dbReference>
<accession>A0A1U7HME4</accession>
<comment type="caution">
    <text evidence="2">The sequence shown here is derived from an EMBL/GenBank/DDBJ whole genome shotgun (WGS) entry which is preliminary data.</text>
</comment>
<proteinExistence type="predicted"/>
<keyword evidence="1" id="KW-0472">Membrane</keyword>
<reference evidence="2 3" key="1">
    <citation type="submission" date="2016-11" db="EMBL/GenBank/DDBJ databases">
        <title>Draft Genome Sequences of Nine Cyanobacterial Strains from Diverse Habitats.</title>
        <authorList>
            <person name="Zhu T."/>
            <person name="Hou S."/>
            <person name="Lu X."/>
            <person name="Hess W.R."/>
        </authorList>
    </citation>
    <scope>NUCLEOTIDE SEQUENCE [LARGE SCALE GENOMIC DNA]</scope>
    <source>
        <strain evidence="2 3">NIES-593</strain>
    </source>
</reference>
<keyword evidence="1" id="KW-1133">Transmembrane helix</keyword>
<dbReference type="Proteomes" id="UP000186868">
    <property type="component" value="Unassembled WGS sequence"/>
</dbReference>
<keyword evidence="3" id="KW-1185">Reference proteome</keyword>
<evidence type="ECO:0000313" key="2">
    <source>
        <dbReference type="EMBL" id="OKH24763.1"/>
    </source>
</evidence>
<evidence type="ECO:0000313" key="3">
    <source>
        <dbReference type="Proteomes" id="UP000186868"/>
    </source>
</evidence>